<dbReference type="Proteomes" id="UP000054248">
    <property type="component" value="Unassembled WGS sequence"/>
</dbReference>
<evidence type="ECO:0000313" key="2">
    <source>
        <dbReference type="Proteomes" id="UP000054248"/>
    </source>
</evidence>
<evidence type="ECO:0000313" key="1">
    <source>
        <dbReference type="EMBL" id="KIO22547.1"/>
    </source>
</evidence>
<name>A0A0C3LMH3_9AGAM</name>
<dbReference type="AlphaFoldDB" id="A0A0C3LMH3"/>
<reference evidence="2" key="2">
    <citation type="submission" date="2015-01" db="EMBL/GenBank/DDBJ databases">
        <title>Evolutionary Origins and Diversification of the Mycorrhizal Mutualists.</title>
        <authorList>
            <consortium name="DOE Joint Genome Institute"/>
            <consortium name="Mycorrhizal Genomics Consortium"/>
            <person name="Kohler A."/>
            <person name="Kuo A."/>
            <person name="Nagy L.G."/>
            <person name="Floudas D."/>
            <person name="Copeland A."/>
            <person name="Barry K.W."/>
            <person name="Cichocki N."/>
            <person name="Veneault-Fourrey C."/>
            <person name="LaButti K."/>
            <person name="Lindquist E.A."/>
            <person name="Lipzen A."/>
            <person name="Lundell T."/>
            <person name="Morin E."/>
            <person name="Murat C."/>
            <person name="Riley R."/>
            <person name="Ohm R."/>
            <person name="Sun H."/>
            <person name="Tunlid A."/>
            <person name="Henrissat B."/>
            <person name="Grigoriev I.V."/>
            <person name="Hibbett D.S."/>
            <person name="Martin F."/>
        </authorList>
    </citation>
    <scope>NUCLEOTIDE SEQUENCE [LARGE SCALE GENOMIC DNA]</scope>
    <source>
        <strain evidence="2">MUT 4182</strain>
    </source>
</reference>
<dbReference type="EMBL" id="KN823107">
    <property type="protein sequence ID" value="KIO22547.1"/>
    <property type="molecule type" value="Genomic_DNA"/>
</dbReference>
<protein>
    <submittedName>
        <fullName evidence="1">Uncharacterized protein</fullName>
    </submittedName>
</protein>
<sequence>MSRYEHLSPTEPRKTWLFNPLPARLPLIKILSSGSVTRWCMRTSPSKVLAQTALP</sequence>
<reference evidence="1 2" key="1">
    <citation type="submission" date="2014-04" db="EMBL/GenBank/DDBJ databases">
        <authorList>
            <consortium name="DOE Joint Genome Institute"/>
            <person name="Kuo A."/>
            <person name="Girlanda M."/>
            <person name="Perotto S."/>
            <person name="Kohler A."/>
            <person name="Nagy L.G."/>
            <person name="Floudas D."/>
            <person name="Copeland A."/>
            <person name="Barry K.W."/>
            <person name="Cichocki N."/>
            <person name="Veneault-Fourrey C."/>
            <person name="LaButti K."/>
            <person name="Lindquist E.A."/>
            <person name="Lipzen A."/>
            <person name="Lundell T."/>
            <person name="Morin E."/>
            <person name="Murat C."/>
            <person name="Sun H."/>
            <person name="Tunlid A."/>
            <person name="Henrissat B."/>
            <person name="Grigoriev I.V."/>
            <person name="Hibbett D.S."/>
            <person name="Martin F."/>
            <person name="Nordberg H.P."/>
            <person name="Cantor M.N."/>
            <person name="Hua S.X."/>
        </authorList>
    </citation>
    <scope>NUCLEOTIDE SEQUENCE [LARGE SCALE GENOMIC DNA]</scope>
    <source>
        <strain evidence="1 2">MUT 4182</strain>
    </source>
</reference>
<accession>A0A0C3LMH3</accession>
<proteinExistence type="predicted"/>
<dbReference type="HOGENOM" id="CLU_3034090_0_0_1"/>
<gene>
    <name evidence="1" type="ORF">M407DRAFT_245126</name>
</gene>
<keyword evidence="2" id="KW-1185">Reference proteome</keyword>
<organism evidence="1 2">
    <name type="scientific">Tulasnella calospora MUT 4182</name>
    <dbReference type="NCBI Taxonomy" id="1051891"/>
    <lineage>
        <taxon>Eukaryota</taxon>
        <taxon>Fungi</taxon>
        <taxon>Dikarya</taxon>
        <taxon>Basidiomycota</taxon>
        <taxon>Agaricomycotina</taxon>
        <taxon>Agaricomycetes</taxon>
        <taxon>Cantharellales</taxon>
        <taxon>Tulasnellaceae</taxon>
        <taxon>Tulasnella</taxon>
    </lineage>
</organism>